<keyword evidence="11" id="KW-0067">ATP-binding</keyword>
<evidence type="ECO:0000313" key="14">
    <source>
        <dbReference type="Proteomes" id="UP001321473"/>
    </source>
</evidence>
<dbReference type="PANTHER" id="PTHR12586">
    <property type="entry name" value="CDP-DIACYLGLYCEROL--SERINE O-PHOSPHATIDYLTRANSFERASE"/>
    <property type="match status" value="1"/>
</dbReference>
<dbReference type="Pfam" id="PF13091">
    <property type="entry name" value="PLDc_2"/>
    <property type="match status" value="1"/>
</dbReference>
<evidence type="ECO:0000256" key="9">
    <source>
        <dbReference type="ARBA" id="ARBA00023264"/>
    </source>
</evidence>
<accession>A0AAQ4EES2</accession>
<keyword evidence="11" id="KW-0547">Nucleotide-binding</keyword>
<keyword evidence="9 11" id="KW-1208">Phospholipid metabolism</keyword>
<evidence type="ECO:0000256" key="1">
    <source>
        <dbReference type="ARBA" id="ARBA00003537"/>
    </source>
</evidence>
<keyword evidence="6" id="KW-0677">Repeat</keyword>
<dbReference type="GO" id="GO:0032049">
    <property type="term" value="P:cardiolipin biosynthetic process"/>
    <property type="evidence" value="ECO:0007669"/>
    <property type="project" value="InterPro"/>
</dbReference>
<evidence type="ECO:0000256" key="5">
    <source>
        <dbReference type="ARBA" id="ARBA00022679"/>
    </source>
</evidence>
<dbReference type="EC" id="2.7.8.5" evidence="11"/>
<dbReference type="GO" id="GO:0005739">
    <property type="term" value="C:mitochondrion"/>
    <property type="evidence" value="ECO:0007669"/>
    <property type="project" value="UniProtKB-SubCell"/>
</dbReference>
<keyword evidence="14" id="KW-1185">Reference proteome</keyword>
<sequence>MKRARCRSSPQWTMEDFHWLWKSGPGFTISGDNVTVLQEPSHFYEKLKNLTASANRRIVLASLYLGNGELEKDLVSELHAAARRSVEVRVLLDYTRGSRGEINSRSLLMPMLQEFGGKPSSDTSSGEATEPSGQVQVALYHSPRLRGLVRWLLPERWNETVGLTHLKVYLFDDTLILSGANLSDQYFRNRQDRYVVFHDCPHLADYFARVVQTVSSFSLQLQADDSVTVHPGFNIHPFKDDRTAFVSAANQRLSELIKPNTDTPPTPKKSGSSADTWVFPLLQMAPLGITQDQEVTEHLLAHAPPRSTLRLATGYFNLTERYSNIILNNKSSCFDLLVASPKVNGFYGAEGVSGVIPTVYTLLLRQFFARVWPSHSHVQVGEYERPHWTFHGKGLWLWKDGQPWPCLSLIGSPNFGFRSVHQDLEAQVAIVTTNEKLQRQLDHEQQRLYELAAPVSLATFQNPSRHVPFWVRLLMPLLRPLF</sequence>
<keyword evidence="5 11" id="KW-0808">Transferase</keyword>
<dbReference type="Gene3D" id="3.30.870.10">
    <property type="entry name" value="Endonuclease Chain A"/>
    <property type="match status" value="2"/>
</dbReference>
<comment type="catalytic activity">
    <reaction evidence="10 11">
        <text>a CDP-1,2-diacyl-sn-glycerol + sn-glycerol 3-phosphate = a 1,2-diacyl-sn-glycero-3-phospho-(1'-sn-glycero-3'-phosphate) + CMP + H(+)</text>
        <dbReference type="Rhea" id="RHEA:12593"/>
        <dbReference type="ChEBI" id="CHEBI:15378"/>
        <dbReference type="ChEBI" id="CHEBI:57597"/>
        <dbReference type="ChEBI" id="CHEBI:58332"/>
        <dbReference type="ChEBI" id="CHEBI:60110"/>
        <dbReference type="ChEBI" id="CHEBI:60377"/>
        <dbReference type="EC" id="2.7.8.5"/>
    </reaction>
</comment>
<comment type="caution">
    <text evidence="13">The sequence shown here is derived from an EMBL/GenBank/DDBJ whole genome shotgun (WGS) entry which is preliminary data.</text>
</comment>
<evidence type="ECO:0000313" key="13">
    <source>
        <dbReference type="EMBL" id="KAK8773122.1"/>
    </source>
</evidence>
<keyword evidence="8 11" id="KW-0594">Phospholipid biosynthesis</keyword>
<dbReference type="AlphaFoldDB" id="A0AAQ4EES2"/>
<dbReference type="InterPro" id="IPR001736">
    <property type="entry name" value="PLipase_D/transphosphatidylase"/>
</dbReference>
<reference evidence="13 14" key="1">
    <citation type="journal article" date="2023" name="Arcadia Sci">
        <title>De novo assembly of a long-read Amblyomma americanum tick genome.</title>
        <authorList>
            <person name="Chou S."/>
            <person name="Poskanzer K.E."/>
            <person name="Rollins M."/>
            <person name="Thuy-Boun P.S."/>
        </authorList>
    </citation>
    <scope>NUCLEOTIDE SEQUENCE [LARGE SCALE GENOMIC DNA]</scope>
    <source>
        <strain evidence="13">F_SG_1</strain>
        <tissue evidence="13">Salivary glands</tissue>
    </source>
</reference>
<dbReference type="GO" id="GO:0008444">
    <property type="term" value="F:CDP-diacylglycerol-glycerol-3-phosphate 3-phosphatidyltransferase activity"/>
    <property type="evidence" value="ECO:0007669"/>
    <property type="project" value="UniProtKB-EC"/>
</dbReference>
<dbReference type="GO" id="GO:0005524">
    <property type="term" value="F:ATP binding"/>
    <property type="evidence" value="ECO:0007669"/>
    <property type="project" value="UniProtKB-KW"/>
</dbReference>
<protein>
    <recommendedName>
        <fullName evidence="11">CDP-diacylglycerol--glycerol-3-phosphate 3-phosphatidyltransferase</fullName>
        <ecNumber evidence="11">2.7.8.5</ecNumber>
    </recommendedName>
</protein>
<comment type="similarity">
    <text evidence="3 11">Belongs to the CDP-alcohol phosphatidyltransferase class-II family.</text>
</comment>
<dbReference type="SUPFAM" id="SSF56024">
    <property type="entry name" value="Phospholipase D/nuclease"/>
    <property type="match status" value="1"/>
</dbReference>
<dbReference type="CDD" id="cd09135">
    <property type="entry name" value="PLDc_PGS1_euk_1"/>
    <property type="match status" value="1"/>
</dbReference>
<evidence type="ECO:0000259" key="12">
    <source>
        <dbReference type="PROSITE" id="PS50035"/>
    </source>
</evidence>
<dbReference type="EMBL" id="JARKHS020017332">
    <property type="protein sequence ID" value="KAK8773122.1"/>
    <property type="molecule type" value="Genomic_DNA"/>
</dbReference>
<evidence type="ECO:0000256" key="11">
    <source>
        <dbReference type="RuleBase" id="RU365024"/>
    </source>
</evidence>
<keyword evidence="7 11" id="KW-0443">Lipid metabolism</keyword>
<comment type="subcellular location">
    <subcellularLocation>
        <location evidence="11">Mitochondrion</location>
    </subcellularLocation>
</comment>
<feature type="domain" description="PLD phosphodiesterase" evidence="12">
    <location>
        <begin position="160"/>
        <end position="186"/>
    </location>
</feature>
<comment type="function">
    <text evidence="1 11">Functions in the biosynthesis of the anionic phospholipids phosphatidylglycerol and cardiolipin.</text>
</comment>
<dbReference type="PIRSF" id="PIRSF000850">
    <property type="entry name" value="Phospholipase_D_PSS"/>
    <property type="match status" value="1"/>
</dbReference>
<organism evidence="13 14">
    <name type="scientific">Amblyomma americanum</name>
    <name type="common">Lone star tick</name>
    <dbReference type="NCBI Taxonomy" id="6943"/>
    <lineage>
        <taxon>Eukaryota</taxon>
        <taxon>Metazoa</taxon>
        <taxon>Ecdysozoa</taxon>
        <taxon>Arthropoda</taxon>
        <taxon>Chelicerata</taxon>
        <taxon>Arachnida</taxon>
        <taxon>Acari</taxon>
        <taxon>Parasitiformes</taxon>
        <taxon>Ixodida</taxon>
        <taxon>Ixodoidea</taxon>
        <taxon>Ixodidae</taxon>
        <taxon>Amblyomminae</taxon>
        <taxon>Amblyomma</taxon>
    </lineage>
</organism>
<keyword evidence="11" id="KW-0496">Mitochondrion</keyword>
<dbReference type="InterPro" id="IPR025202">
    <property type="entry name" value="PLD-like_dom"/>
</dbReference>
<name>A0AAQ4EES2_AMBAM</name>
<comment type="pathway">
    <text evidence="2 11">Phospholipid metabolism; phosphatidylglycerol biosynthesis; phosphatidylglycerol from CDP-diacylglycerol: step 1/2.</text>
</comment>
<evidence type="ECO:0000256" key="3">
    <source>
        <dbReference type="ARBA" id="ARBA00010682"/>
    </source>
</evidence>
<evidence type="ECO:0000256" key="2">
    <source>
        <dbReference type="ARBA" id="ARBA00005042"/>
    </source>
</evidence>
<dbReference type="PANTHER" id="PTHR12586:SF1">
    <property type="entry name" value="CDP-DIACYLGLYCEROL--GLYCEROL-3-PHOSPHATE 3-PHOSPHATIDYLTRANSFERASE, MITOCHONDRIAL"/>
    <property type="match status" value="1"/>
</dbReference>
<proteinExistence type="inferred from homology"/>
<gene>
    <name evidence="13" type="ORF">V5799_012367</name>
</gene>
<dbReference type="Proteomes" id="UP001321473">
    <property type="component" value="Unassembled WGS sequence"/>
</dbReference>
<evidence type="ECO:0000256" key="10">
    <source>
        <dbReference type="ARBA" id="ARBA00048586"/>
    </source>
</evidence>
<evidence type="ECO:0000256" key="7">
    <source>
        <dbReference type="ARBA" id="ARBA00023098"/>
    </source>
</evidence>
<dbReference type="CDD" id="cd09137">
    <property type="entry name" value="PLDc_PGS1_euk_2"/>
    <property type="match status" value="1"/>
</dbReference>
<dbReference type="PROSITE" id="PS50035">
    <property type="entry name" value="PLD"/>
    <property type="match status" value="1"/>
</dbReference>
<dbReference type="InterPro" id="IPR016270">
    <property type="entry name" value="PGS1"/>
</dbReference>
<evidence type="ECO:0000256" key="8">
    <source>
        <dbReference type="ARBA" id="ARBA00023209"/>
    </source>
</evidence>
<keyword evidence="4 11" id="KW-0444">Lipid biosynthesis</keyword>
<evidence type="ECO:0000256" key="6">
    <source>
        <dbReference type="ARBA" id="ARBA00022737"/>
    </source>
</evidence>
<evidence type="ECO:0000256" key="4">
    <source>
        <dbReference type="ARBA" id="ARBA00022516"/>
    </source>
</evidence>